<dbReference type="PRINTS" id="PR00149">
    <property type="entry name" value="FUMRATELYASE"/>
</dbReference>
<feature type="active site" evidence="4">
    <location>
        <position position="324"/>
    </location>
</feature>
<dbReference type="NCBIfam" id="TIGR00979">
    <property type="entry name" value="fumC_II"/>
    <property type="match status" value="1"/>
</dbReference>
<dbReference type="GO" id="GO:0006099">
    <property type="term" value="P:tricarboxylic acid cycle"/>
    <property type="evidence" value="ECO:0007669"/>
    <property type="project" value="UniProtKB-UniRule"/>
</dbReference>
<keyword evidence="4" id="KW-0963">Cytoplasm</keyword>
<accession>A0A1J0AFD8</accession>
<dbReference type="GO" id="GO:0006108">
    <property type="term" value="P:malate metabolic process"/>
    <property type="evidence" value="ECO:0007669"/>
    <property type="project" value="TreeGrafter"/>
</dbReference>
<feature type="binding site" evidence="4">
    <location>
        <begin position="104"/>
        <end position="106"/>
    </location>
    <ligand>
        <name>substrate</name>
    </ligand>
</feature>
<sequence length="477" mass="51795">MSESQTPADFRIESDSLGEVAVPRTAYWGSQTARSLQYFAIGTESMPLAVIHALGWVKQAAAQANQELGCLAPALATPIQQAAQEVAQGRWDDQFPLSVWQTGSGTQTNMNVNEVIANRANERLGQPLGRKTPVHPNDHVNLGQSSNDVFPTAMHLAAVTTYRSQLYPALSELLQALHAKAQQWQGITKIGRTHLMDAVPLTLGQEFSGYVAHLAHHQTHLEGCLPGLYELALGGTAVGTGLNTHPAFAQRVVELLQLWTGIPWRKAPNPYAALAGHEALVHFSGGLNALAGSLIKIANDIRWLGSGPRCGLGELHLPANEPGSSIMPGKVNPTQAEALIMVGMQVMANHQAVSFAHSQGNLELNVCKPLIIYNVLQSLQLLSDGCRSFHQHCVQGLTPNLPQIQSHLQQSLMLVTALNPHLGYDRAAQVARKAHQEQKTLCQAGVELGYFTAREFDQWVQPEQMTQPQVIQDNFQG</sequence>
<dbReference type="PRINTS" id="PR00145">
    <property type="entry name" value="ARGSUCLYASE"/>
</dbReference>
<dbReference type="InterPro" id="IPR008948">
    <property type="entry name" value="L-Aspartase-like"/>
</dbReference>
<reference evidence="7 8" key="1">
    <citation type="submission" date="2016-10" db="EMBL/GenBank/DDBJ databases">
        <title>Description of Gloeomargarita lithophora gen. nov., sp. nov., a thylakoid-bearing basal-branching cyanobacterium with intracellular carbonates, and proposal for Gloeomargaritales ord. nov.</title>
        <authorList>
            <person name="Moreira D."/>
            <person name="Tavera R."/>
            <person name="Benzerara K."/>
            <person name="Skouri-Panet F."/>
            <person name="Couradeau E."/>
            <person name="Gerard E."/>
            <person name="Loussert C."/>
            <person name="Novelo E."/>
            <person name="Zivanovic Y."/>
            <person name="Lopez-Garcia P."/>
        </authorList>
    </citation>
    <scope>NUCLEOTIDE SEQUENCE [LARGE SCALE GENOMIC DNA]</scope>
    <source>
        <strain evidence="7 8">D10</strain>
    </source>
</reference>
<dbReference type="HAMAP" id="MF_00743">
    <property type="entry name" value="FumaraseC"/>
    <property type="match status" value="1"/>
</dbReference>
<dbReference type="Gene3D" id="1.10.275.10">
    <property type="entry name" value="Fumarase/aspartase (N-terminal domain)"/>
    <property type="match status" value="1"/>
</dbReference>
<keyword evidence="3 4" id="KW-0456">Lyase</keyword>
<dbReference type="PANTHER" id="PTHR11444:SF1">
    <property type="entry name" value="FUMARATE HYDRATASE, MITOCHONDRIAL"/>
    <property type="match status" value="1"/>
</dbReference>
<dbReference type="EMBL" id="CP017675">
    <property type="protein sequence ID" value="APB34650.1"/>
    <property type="molecule type" value="Genomic_DNA"/>
</dbReference>
<organism evidence="7 8">
    <name type="scientific">Gloeomargarita lithophora Alchichica-D10</name>
    <dbReference type="NCBI Taxonomy" id="1188229"/>
    <lineage>
        <taxon>Bacteria</taxon>
        <taxon>Bacillati</taxon>
        <taxon>Cyanobacteriota</taxon>
        <taxon>Cyanophyceae</taxon>
        <taxon>Gloeomargaritales</taxon>
        <taxon>Gloeomargaritaceae</taxon>
        <taxon>Gloeomargarita</taxon>
    </lineage>
</organism>
<evidence type="ECO:0000256" key="4">
    <source>
        <dbReference type="HAMAP-Rule" id="MF_00743"/>
    </source>
</evidence>
<comment type="miscellaneous">
    <text evidence="4">There are 2 substrate-binding sites: the catalytic A site, and the non-catalytic B site that may play a role in the transfer of substrate or product between the active site and the solvent. Alternatively, the B site may bind allosteric effectors.</text>
</comment>
<dbReference type="InterPro" id="IPR020557">
    <property type="entry name" value="Fumarate_lyase_CS"/>
</dbReference>
<feature type="binding site" evidence="4">
    <location>
        <begin position="330"/>
        <end position="332"/>
    </location>
    <ligand>
        <name>substrate</name>
    </ligand>
</feature>
<feature type="active site" description="Proton donor/acceptor" evidence="4">
    <location>
        <position position="194"/>
    </location>
</feature>
<comment type="pathway">
    <text evidence="4">Carbohydrate metabolism; tricarboxylic acid cycle; (S)-malate from fumarate: step 1/1.</text>
</comment>
<feature type="site" description="Important for catalytic activity" evidence="4">
    <location>
        <position position="337"/>
    </location>
</feature>
<feature type="domain" description="Fumarase C C-terminal" evidence="6">
    <location>
        <begin position="414"/>
        <end position="467"/>
    </location>
</feature>
<dbReference type="EC" id="4.2.1.2" evidence="4"/>
<dbReference type="GO" id="GO:0005737">
    <property type="term" value="C:cytoplasm"/>
    <property type="evidence" value="ECO:0007669"/>
    <property type="project" value="UniProtKB-SubCell"/>
</dbReference>
<gene>
    <name evidence="4 7" type="primary">fumC</name>
    <name evidence="7" type="ORF">GlitD10_2316</name>
</gene>
<dbReference type="InterPro" id="IPR022761">
    <property type="entry name" value="Fumarate_lyase_N"/>
</dbReference>
<feature type="binding site" description="in site B" evidence="4">
    <location>
        <begin position="135"/>
        <end position="138"/>
    </location>
    <ligand>
        <name>substrate</name>
    </ligand>
</feature>
<name>A0A1J0AFD8_9CYAN</name>
<evidence type="ECO:0000256" key="2">
    <source>
        <dbReference type="ARBA" id="ARBA00009084"/>
    </source>
</evidence>
<dbReference type="NCBIfam" id="NF008909">
    <property type="entry name" value="PRK12273.1"/>
    <property type="match status" value="1"/>
</dbReference>
<keyword evidence="8" id="KW-1185">Reference proteome</keyword>
<dbReference type="Pfam" id="PF10415">
    <property type="entry name" value="FumaraseC_C"/>
    <property type="match status" value="1"/>
</dbReference>
<dbReference type="FunFam" id="1.10.40.30:FF:000002">
    <property type="entry name" value="Fumarate hydratase class II"/>
    <property type="match status" value="1"/>
</dbReference>
<keyword evidence="4" id="KW-0816">Tricarboxylic acid cycle</keyword>
<dbReference type="PANTHER" id="PTHR11444">
    <property type="entry name" value="ASPARTATEAMMONIA/ARGININOSUCCINATE/ADENYLOSUCCINATE LYASE"/>
    <property type="match status" value="1"/>
</dbReference>
<dbReference type="UniPathway" id="UPA00223">
    <property type="reaction ID" value="UER01007"/>
</dbReference>
<evidence type="ECO:0000259" key="5">
    <source>
        <dbReference type="Pfam" id="PF00206"/>
    </source>
</evidence>
<dbReference type="Proteomes" id="UP000180235">
    <property type="component" value="Chromosome"/>
</dbReference>
<comment type="function">
    <text evidence="4">Involved in the TCA cycle. Catalyzes the stereospecific interconversion of fumarate to L-malate.</text>
</comment>
<dbReference type="GO" id="GO:0004333">
    <property type="term" value="F:fumarate hydratase activity"/>
    <property type="evidence" value="ECO:0007669"/>
    <property type="project" value="UniProtKB-UniRule"/>
</dbReference>
<dbReference type="RefSeq" id="WP_071455057.1">
    <property type="nucleotide sequence ID" value="NZ_CP017675.1"/>
</dbReference>
<evidence type="ECO:0000313" key="7">
    <source>
        <dbReference type="EMBL" id="APB34650.1"/>
    </source>
</evidence>
<dbReference type="InterPro" id="IPR000362">
    <property type="entry name" value="Fumarate_lyase_fam"/>
</dbReference>
<evidence type="ECO:0000313" key="8">
    <source>
        <dbReference type="Proteomes" id="UP000180235"/>
    </source>
</evidence>
<evidence type="ECO:0000259" key="6">
    <source>
        <dbReference type="Pfam" id="PF10415"/>
    </source>
</evidence>
<dbReference type="AlphaFoldDB" id="A0A1J0AFD8"/>
<comment type="subunit">
    <text evidence="4">Homotetramer.</text>
</comment>
<feature type="binding site" evidence="4">
    <location>
        <position position="193"/>
    </location>
    <ligand>
        <name>substrate</name>
    </ligand>
</feature>
<evidence type="ECO:0000256" key="1">
    <source>
        <dbReference type="ARBA" id="ARBA00001494"/>
    </source>
</evidence>
<feature type="binding site" evidence="4">
    <location>
        <begin position="145"/>
        <end position="147"/>
    </location>
    <ligand>
        <name>substrate</name>
    </ligand>
</feature>
<protein>
    <recommendedName>
        <fullName evidence="4">Fumarate hydratase class II</fullName>
        <shortName evidence="4">Fumarase C</shortName>
        <ecNumber evidence="4">4.2.1.2</ecNumber>
    </recommendedName>
    <alternativeName>
        <fullName evidence="4">Aerobic fumarase</fullName>
    </alternativeName>
    <alternativeName>
        <fullName evidence="4">Iron-independent fumarase</fullName>
    </alternativeName>
</protein>
<dbReference type="GO" id="GO:0006106">
    <property type="term" value="P:fumarate metabolic process"/>
    <property type="evidence" value="ECO:0007669"/>
    <property type="project" value="InterPro"/>
</dbReference>
<dbReference type="InterPro" id="IPR018951">
    <property type="entry name" value="Fumarase_C_C"/>
</dbReference>
<dbReference type="SUPFAM" id="SSF48557">
    <property type="entry name" value="L-aspartase-like"/>
    <property type="match status" value="1"/>
</dbReference>
<comment type="subcellular location">
    <subcellularLocation>
        <location evidence="4">Cytoplasm</location>
    </subcellularLocation>
</comment>
<dbReference type="GO" id="GO:0008797">
    <property type="term" value="F:aspartate ammonia-lyase activity"/>
    <property type="evidence" value="ECO:0007669"/>
    <property type="project" value="UniProtKB-EC"/>
</dbReference>
<proteinExistence type="inferred from homology"/>
<dbReference type="OrthoDB" id="9802809at2"/>
<comment type="similarity">
    <text evidence="2 4">Belongs to the class-II fumarase/aspartase family. Fumarase subfamily.</text>
</comment>
<dbReference type="Pfam" id="PF00206">
    <property type="entry name" value="Lyase_1"/>
    <property type="match status" value="1"/>
</dbReference>
<dbReference type="InterPro" id="IPR024083">
    <property type="entry name" value="Fumarase/histidase_N"/>
</dbReference>
<dbReference type="InterPro" id="IPR005677">
    <property type="entry name" value="Fum_hydII"/>
</dbReference>
<feature type="domain" description="Fumarate lyase N-terminal" evidence="5">
    <location>
        <begin position="18"/>
        <end position="347"/>
    </location>
</feature>
<dbReference type="Gene3D" id="1.10.40.30">
    <property type="entry name" value="Fumarase/aspartase (C-terminal domain)"/>
    <property type="match status" value="1"/>
</dbReference>
<dbReference type="FunFam" id="1.20.200.10:FF:000001">
    <property type="entry name" value="Fumarate hydratase, mitochondrial"/>
    <property type="match status" value="1"/>
</dbReference>
<dbReference type="PROSITE" id="PS00163">
    <property type="entry name" value="FUMARATE_LYASES"/>
    <property type="match status" value="1"/>
</dbReference>
<dbReference type="STRING" id="1188229.GlitD10_2316"/>
<dbReference type="Gene3D" id="1.20.200.10">
    <property type="entry name" value="Fumarase/aspartase (Central domain)"/>
    <property type="match status" value="1"/>
</dbReference>
<feature type="binding site" evidence="4">
    <location>
        <position position="325"/>
    </location>
    <ligand>
        <name>substrate</name>
    </ligand>
</feature>
<evidence type="ECO:0000256" key="3">
    <source>
        <dbReference type="ARBA" id="ARBA00023239"/>
    </source>
</evidence>
<comment type="catalytic activity">
    <reaction evidence="1">
        <text>L-aspartate = fumarate + NH4(+)</text>
        <dbReference type="Rhea" id="RHEA:16601"/>
        <dbReference type="ChEBI" id="CHEBI:28938"/>
        <dbReference type="ChEBI" id="CHEBI:29806"/>
        <dbReference type="ChEBI" id="CHEBI:29991"/>
        <dbReference type="EC" id="4.3.1.1"/>
    </reaction>
</comment>
<dbReference type="CDD" id="cd01362">
    <property type="entry name" value="Fumarase_classII"/>
    <property type="match status" value="1"/>
</dbReference>
<dbReference type="KEGG" id="glt:GlitD10_2316"/>
<dbReference type="FunFam" id="1.10.275.10:FF:000001">
    <property type="entry name" value="Fumarate hydratase, mitochondrial"/>
    <property type="match status" value="1"/>
</dbReference>
<comment type="catalytic activity">
    <reaction evidence="4">
        <text>(S)-malate = fumarate + H2O</text>
        <dbReference type="Rhea" id="RHEA:12460"/>
        <dbReference type="ChEBI" id="CHEBI:15377"/>
        <dbReference type="ChEBI" id="CHEBI:15589"/>
        <dbReference type="ChEBI" id="CHEBI:29806"/>
        <dbReference type="EC" id="4.2.1.2"/>
    </reaction>
</comment>